<evidence type="ECO:0000256" key="7">
    <source>
        <dbReference type="ARBA" id="ARBA00023065"/>
    </source>
</evidence>
<evidence type="ECO:0000256" key="9">
    <source>
        <dbReference type="ARBA" id="ARBA00023303"/>
    </source>
</evidence>
<dbReference type="Pfam" id="PF01741">
    <property type="entry name" value="MscL"/>
    <property type="match status" value="1"/>
</dbReference>
<comment type="caution">
    <text evidence="12">The sequence shown here is derived from an EMBL/GenBank/DDBJ whole genome shotgun (WGS) entry which is preliminary data.</text>
</comment>
<evidence type="ECO:0000313" key="13">
    <source>
        <dbReference type="Proteomes" id="UP000520767"/>
    </source>
</evidence>
<gene>
    <name evidence="10" type="primary">mscL</name>
    <name evidence="12" type="ORF">FHR82_007411</name>
</gene>
<feature type="transmembrane region" description="Helical" evidence="10">
    <location>
        <begin position="71"/>
        <end position="92"/>
    </location>
</feature>
<comment type="subunit">
    <text evidence="10">Homopentamer.</text>
</comment>
<dbReference type="NCBIfam" id="NF001842">
    <property type="entry name" value="PRK00567.1-3"/>
    <property type="match status" value="1"/>
</dbReference>
<comment type="similarity">
    <text evidence="2 10">Belongs to the MscL family.</text>
</comment>
<proteinExistence type="inferred from homology"/>
<feature type="compositionally biased region" description="Low complexity" evidence="11">
    <location>
        <begin position="127"/>
        <end position="138"/>
    </location>
</feature>
<sequence length="183" mass="19594">MLKGFKDFLMRGNVMDLAVAVIIGTAFTAIVTAIANNFIKPLIAAIGGANVSGLSWNIVTGNPESTVDFAAIITAVINFLIVAAVVYFLIVMPMKKIQDRRRRGEEAGPSEPTDVELLTEIRDLLSQQQQRVPMGVQQPPMPPQGPQHPFPPQGGMPPQGPPPQGPPPQGPPPQGPPPPQRPY</sequence>
<evidence type="ECO:0000256" key="5">
    <source>
        <dbReference type="ARBA" id="ARBA00022692"/>
    </source>
</evidence>
<feature type="transmembrane region" description="Helical" evidence="10">
    <location>
        <begin position="17"/>
        <end position="35"/>
    </location>
</feature>
<dbReference type="SUPFAM" id="SSF81330">
    <property type="entry name" value="Gated mechanosensitive channel"/>
    <property type="match status" value="1"/>
</dbReference>
<comment type="subcellular location">
    <subcellularLocation>
        <location evidence="1 10">Cell membrane</location>
        <topology evidence="1 10">Multi-pass membrane protein</topology>
    </subcellularLocation>
</comment>
<dbReference type="AlphaFoldDB" id="A0A7W7QCK4"/>
<evidence type="ECO:0000256" key="8">
    <source>
        <dbReference type="ARBA" id="ARBA00023136"/>
    </source>
</evidence>
<dbReference type="PRINTS" id="PR01264">
    <property type="entry name" value="MECHCHANNEL"/>
</dbReference>
<keyword evidence="5 10" id="KW-0812">Transmembrane</keyword>
<evidence type="ECO:0000256" key="1">
    <source>
        <dbReference type="ARBA" id="ARBA00004651"/>
    </source>
</evidence>
<evidence type="ECO:0000256" key="11">
    <source>
        <dbReference type="SAM" id="MobiDB-lite"/>
    </source>
</evidence>
<comment type="function">
    <text evidence="10">Channel that opens in response to stretch forces in the membrane lipid bilayer. May participate in the regulation of osmotic pressure changes within the cell.</text>
</comment>
<keyword evidence="4 10" id="KW-1003">Cell membrane</keyword>
<evidence type="ECO:0000256" key="2">
    <source>
        <dbReference type="ARBA" id="ARBA00007254"/>
    </source>
</evidence>
<keyword evidence="3 10" id="KW-0813">Transport</keyword>
<evidence type="ECO:0000256" key="4">
    <source>
        <dbReference type="ARBA" id="ARBA00022475"/>
    </source>
</evidence>
<dbReference type="PANTHER" id="PTHR30266">
    <property type="entry name" value="MECHANOSENSITIVE CHANNEL MSCL"/>
    <property type="match status" value="1"/>
</dbReference>
<protein>
    <recommendedName>
        <fullName evidence="10">Large-conductance mechanosensitive channel</fullName>
    </recommendedName>
</protein>
<keyword evidence="8 10" id="KW-0472">Membrane</keyword>
<dbReference type="GO" id="GO:0005886">
    <property type="term" value="C:plasma membrane"/>
    <property type="evidence" value="ECO:0007669"/>
    <property type="project" value="UniProtKB-SubCell"/>
</dbReference>
<dbReference type="PANTHER" id="PTHR30266:SF2">
    <property type="entry name" value="LARGE-CONDUCTANCE MECHANOSENSITIVE CHANNEL"/>
    <property type="match status" value="1"/>
</dbReference>
<feature type="compositionally biased region" description="Pro residues" evidence="11">
    <location>
        <begin position="139"/>
        <end position="183"/>
    </location>
</feature>
<keyword evidence="13" id="KW-1185">Reference proteome</keyword>
<dbReference type="GO" id="GO:0008381">
    <property type="term" value="F:mechanosensitive monoatomic ion channel activity"/>
    <property type="evidence" value="ECO:0007669"/>
    <property type="project" value="UniProtKB-UniRule"/>
</dbReference>
<accession>A0A7W7QCK4</accession>
<dbReference type="Proteomes" id="UP000520767">
    <property type="component" value="Unassembled WGS sequence"/>
</dbReference>
<dbReference type="Gene3D" id="1.10.1200.120">
    <property type="entry name" value="Large-conductance mechanosensitive channel, MscL, domain 1"/>
    <property type="match status" value="1"/>
</dbReference>
<organism evidence="12 13">
    <name type="scientific">Actinophytocola algeriensis</name>
    <dbReference type="NCBI Taxonomy" id="1768010"/>
    <lineage>
        <taxon>Bacteria</taxon>
        <taxon>Bacillati</taxon>
        <taxon>Actinomycetota</taxon>
        <taxon>Actinomycetes</taxon>
        <taxon>Pseudonocardiales</taxon>
        <taxon>Pseudonocardiaceae</taxon>
    </lineage>
</organism>
<evidence type="ECO:0000313" key="12">
    <source>
        <dbReference type="EMBL" id="MBB4911151.1"/>
    </source>
</evidence>
<dbReference type="InterPro" id="IPR036019">
    <property type="entry name" value="MscL_channel"/>
</dbReference>
<keyword evidence="6 10" id="KW-1133">Transmembrane helix</keyword>
<dbReference type="InterPro" id="IPR037673">
    <property type="entry name" value="MSC/AndL"/>
</dbReference>
<feature type="region of interest" description="Disordered" evidence="11">
    <location>
        <begin position="126"/>
        <end position="183"/>
    </location>
</feature>
<keyword evidence="9 10" id="KW-0407">Ion channel</keyword>
<evidence type="ECO:0000256" key="6">
    <source>
        <dbReference type="ARBA" id="ARBA00022989"/>
    </source>
</evidence>
<dbReference type="InterPro" id="IPR019823">
    <property type="entry name" value="Mechanosensitive_channel_CS"/>
</dbReference>
<evidence type="ECO:0000256" key="3">
    <source>
        <dbReference type="ARBA" id="ARBA00022448"/>
    </source>
</evidence>
<dbReference type="EMBL" id="JACHJQ010000009">
    <property type="protein sequence ID" value="MBB4911151.1"/>
    <property type="molecule type" value="Genomic_DNA"/>
</dbReference>
<keyword evidence="7 10" id="KW-0406">Ion transport</keyword>
<dbReference type="NCBIfam" id="TIGR00220">
    <property type="entry name" value="mscL"/>
    <property type="match status" value="1"/>
</dbReference>
<name>A0A7W7QCK4_9PSEU</name>
<dbReference type="HAMAP" id="MF_00115">
    <property type="entry name" value="MscL"/>
    <property type="match status" value="1"/>
</dbReference>
<dbReference type="PROSITE" id="PS01327">
    <property type="entry name" value="MSCL"/>
    <property type="match status" value="1"/>
</dbReference>
<evidence type="ECO:0000256" key="10">
    <source>
        <dbReference type="HAMAP-Rule" id="MF_00115"/>
    </source>
</evidence>
<reference evidence="12 13" key="1">
    <citation type="submission" date="2020-08" db="EMBL/GenBank/DDBJ databases">
        <title>Genomic Encyclopedia of Type Strains, Phase III (KMG-III): the genomes of soil and plant-associated and newly described type strains.</title>
        <authorList>
            <person name="Whitman W."/>
        </authorList>
    </citation>
    <scope>NUCLEOTIDE SEQUENCE [LARGE SCALE GENOMIC DNA]</scope>
    <source>
        <strain evidence="12 13">CECT 8960</strain>
    </source>
</reference>
<dbReference type="InterPro" id="IPR001185">
    <property type="entry name" value="MS_channel"/>
</dbReference>